<keyword evidence="13 19" id="KW-1015">Disulfide bond</keyword>
<feature type="disulfide bond" evidence="19">
    <location>
        <begin position="37"/>
        <end position="117"/>
    </location>
</feature>
<evidence type="ECO:0000256" key="15">
    <source>
        <dbReference type="PIRSR" id="PIRSR600823-1"/>
    </source>
</evidence>
<evidence type="ECO:0000256" key="14">
    <source>
        <dbReference type="ARBA" id="ARBA00023180"/>
    </source>
</evidence>
<keyword evidence="14" id="KW-0325">Glycoprotein</keyword>
<feature type="binding site" evidence="17">
    <location>
        <position position="247"/>
    </location>
    <ligand>
        <name>Ca(2+)</name>
        <dbReference type="ChEBI" id="CHEBI:29108"/>
        <label>2</label>
    </ligand>
</feature>
<feature type="site" description="Transition state stabilizer" evidence="18">
    <location>
        <position position="64"/>
    </location>
</feature>
<evidence type="ECO:0000256" key="1">
    <source>
        <dbReference type="ARBA" id="ARBA00000189"/>
    </source>
</evidence>
<evidence type="ECO:0000256" key="7">
    <source>
        <dbReference type="ARBA" id="ARBA00022617"/>
    </source>
</evidence>
<dbReference type="GO" id="GO:0020037">
    <property type="term" value="F:heme binding"/>
    <property type="evidence" value="ECO:0007669"/>
    <property type="project" value="UniProtKB-UniRule"/>
</dbReference>
<evidence type="ECO:0000256" key="20">
    <source>
        <dbReference type="RuleBase" id="RU362060"/>
    </source>
</evidence>
<dbReference type="GO" id="GO:0140825">
    <property type="term" value="F:lactoperoxidase activity"/>
    <property type="evidence" value="ECO:0007669"/>
    <property type="project" value="UniProtKB-EC"/>
</dbReference>
<dbReference type="AlphaFoldDB" id="A0AAV3PBB1"/>
<keyword evidence="23" id="KW-1185">Reference proteome</keyword>
<dbReference type="Proteomes" id="UP001454036">
    <property type="component" value="Unassembled WGS sequence"/>
</dbReference>
<keyword evidence="9 20" id="KW-0732">Signal</keyword>
<comment type="similarity">
    <text evidence="20">Belongs to the peroxidase family. Classical plant (class III) peroxidase subfamily.</text>
</comment>
<accession>A0AAV3PBB1</accession>
<dbReference type="PROSITE" id="PS00435">
    <property type="entry name" value="PEROXIDASE_1"/>
    <property type="match status" value="1"/>
</dbReference>
<evidence type="ECO:0000256" key="12">
    <source>
        <dbReference type="ARBA" id="ARBA00023004"/>
    </source>
</evidence>
<feature type="active site" description="Proton acceptor" evidence="15">
    <location>
        <position position="68"/>
    </location>
</feature>
<reference evidence="22 23" key="1">
    <citation type="submission" date="2024-01" db="EMBL/GenBank/DDBJ databases">
        <title>The complete chloroplast genome sequence of Lithospermum erythrorhizon: insights into the phylogenetic relationship among Boraginaceae species and the maternal lineages of purple gromwells.</title>
        <authorList>
            <person name="Okada T."/>
            <person name="Watanabe K."/>
        </authorList>
    </citation>
    <scope>NUCLEOTIDE SEQUENCE [LARGE SCALE GENOMIC DNA]</scope>
</reference>
<dbReference type="FunFam" id="1.10.420.10:FF:000006">
    <property type="entry name" value="Peroxidase"/>
    <property type="match status" value="1"/>
</dbReference>
<dbReference type="SUPFAM" id="SSF48113">
    <property type="entry name" value="Heme-dependent peroxidases"/>
    <property type="match status" value="1"/>
</dbReference>
<keyword evidence="12 17" id="KW-0408">Iron</keyword>
<keyword evidence="8 17" id="KW-0479">Metal-binding</keyword>
<dbReference type="InterPro" id="IPR000823">
    <property type="entry name" value="Peroxidase_pln"/>
</dbReference>
<feature type="binding site" evidence="17">
    <location>
        <position position="196"/>
    </location>
    <ligand>
        <name>Ca(2+)</name>
        <dbReference type="ChEBI" id="CHEBI:29108"/>
        <label>2</label>
    </ligand>
</feature>
<comment type="cofactor">
    <cofactor evidence="17 20">
        <name>heme b</name>
        <dbReference type="ChEBI" id="CHEBI:60344"/>
    </cofactor>
    <text evidence="17 20">Binds 1 heme b (iron(II)-protoporphyrin IX) group per subunit.</text>
</comment>
<organism evidence="22 23">
    <name type="scientific">Lithospermum erythrorhizon</name>
    <name type="common">Purple gromwell</name>
    <name type="synonym">Lithospermum officinale var. erythrorhizon</name>
    <dbReference type="NCBI Taxonomy" id="34254"/>
    <lineage>
        <taxon>Eukaryota</taxon>
        <taxon>Viridiplantae</taxon>
        <taxon>Streptophyta</taxon>
        <taxon>Embryophyta</taxon>
        <taxon>Tracheophyta</taxon>
        <taxon>Spermatophyta</taxon>
        <taxon>Magnoliopsida</taxon>
        <taxon>eudicotyledons</taxon>
        <taxon>Gunneridae</taxon>
        <taxon>Pentapetalae</taxon>
        <taxon>asterids</taxon>
        <taxon>lamiids</taxon>
        <taxon>Boraginales</taxon>
        <taxon>Boraginaceae</taxon>
        <taxon>Boraginoideae</taxon>
        <taxon>Lithospermeae</taxon>
        <taxon>Lithospermum</taxon>
    </lineage>
</organism>
<dbReference type="InterPro" id="IPR019793">
    <property type="entry name" value="Peroxidases_heam-ligand_BS"/>
</dbReference>
<comment type="catalytic activity">
    <reaction evidence="1 20">
        <text>2 a phenolic donor + H2O2 = 2 a phenolic radical donor + 2 H2O</text>
        <dbReference type="Rhea" id="RHEA:56136"/>
        <dbReference type="ChEBI" id="CHEBI:15377"/>
        <dbReference type="ChEBI" id="CHEBI:16240"/>
        <dbReference type="ChEBI" id="CHEBI:139520"/>
        <dbReference type="ChEBI" id="CHEBI:139521"/>
        <dbReference type="EC" id="1.11.1.7"/>
    </reaction>
</comment>
<feature type="disulfide bond" evidence="19">
    <location>
        <begin position="70"/>
        <end position="75"/>
    </location>
</feature>
<evidence type="ECO:0000313" key="22">
    <source>
        <dbReference type="EMBL" id="GAA0148226.1"/>
    </source>
</evidence>
<evidence type="ECO:0000256" key="2">
    <source>
        <dbReference type="ARBA" id="ARBA00002322"/>
    </source>
</evidence>
<feature type="binding site" evidence="17">
    <location>
        <position position="78"/>
    </location>
    <ligand>
        <name>Ca(2+)</name>
        <dbReference type="ChEBI" id="CHEBI:29108"/>
        <label>1</label>
    </ligand>
</feature>
<evidence type="ECO:0000256" key="4">
    <source>
        <dbReference type="ARBA" id="ARBA00006873"/>
    </source>
</evidence>
<evidence type="ECO:0000313" key="23">
    <source>
        <dbReference type="Proteomes" id="UP001454036"/>
    </source>
</evidence>
<keyword evidence="6 20" id="KW-0575">Peroxidase</keyword>
<sequence>MASHAFLVIVFLMLIRMSNSTPSPSSSLSPSYYDRICPAALPTIRRVVRAAVRRERRMGASLLRLHFHDCFVNGCDGSVLLDPSLAFDGEKNAIPNVGSLRGFEVVDAIKAEVDRICRKPVVSCADILAVAARDSVVALGGPSWRVLLGRRDATTASSAATTALPPPFLSLSALIANFARQGLSVVDLVALSGGHTIGFSRCQNFRNRIYTETNINPIFAQRAQQTCPLTEGNENLAGFDPTAFVFDTKYFTSLVNKEGLLHSDQELFNGGGETDALVQKYSKNPRAFARDFAQSMINMGNIKPLTGSNGQIRVDCRKVNA</sequence>
<dbReference type="PANTHER" id="PTHR31388">
    <property type="entry name" value="PEROXIDASE 72-RELATED"/>
    <property type="match status" value="1"/>
</dbReference>
<dbReference type="Gene3D" id="1.10.520.10">
    <property type="match status" value="1"/>
</dbReference>
<dbReference type="EMBL" id="BAABME010001204">
    <property type="protein sequence ID" value="GAA0148226.1"/>
    <property type="molecule type" value="Genomic_DNA"/>
</dbReference>
<dbReference type="InterPro" id="IPR033905">
    <property type="entry name" value="Secretory_peroxidase"/>
</dbReference>
<feature type="disulfide bond" evidence="19">
    <location>
        <begin position="202"/>
        <end position="227"/>
    </location>
</feature>
<feature type="chain" id="PRO_5043101791" description="Peroxidase" evidence="20">
    <location>
        <begin position="21"/>
        <end position="321"/>
    </location>
</feature>
<feature type="binding site" evidence="17">
    <location>
        <position position="69"/>
    </location>
    <ligand>
        <name>Ca(2+)</name>
        <dbReference type="ChEBI" id="CHEBI:29108"/>
        <label>1</label>
    </ligand>
</feature>
<evidence type="ECO:0000259" key="21">
    <source>
        <dbReference type="PROSITE" id="PS50873"/>
    </source>
</evidence>
<dbReference type="GO" id="GO:0046872">
    <property type="term" value="F:metal ion binding"/>
    <property type="evidence" value="ECO:0007669"/>
    <property type="project" value="UniProtKB-UniRule"/>
</dbReference>
<evidence type="ECO:0000256" key="11">
    <source>
        <dbReference type="ARBA" id="ARBA00023002"/>
    </source>
</evidence>
<dbReference type="PRINTS" id="PR00461">
    <property type="entry name" value="PLPEROXIDASE"/>
</dbReference>
<evidence type="ECO:0000256" key="10">
    <source>
        <dbReference type="ARBA" id="ARBA00022837"/>
    </source>
</evidence>
<comment type="similarity">
    <text evidence="4">Belongs to the peroxidase family. Ascorbate peroxidase subfamily.</text>
</comment>
<evidence type="ECO:0000256" key="9">
    <source>
        <dbReference type="ARBA" id="ARBA00022729"/>
    </source>
</evidence>
<keyword evidence="7 20" id="KW-0349">Heme</keyword>
<comment type="subcellular location">
    <subcellularLocation>
        <location evidence="3 20">Secreted</location>
    </subcellularLocation>
</comment>
<dbReference type="PROSITE" id="PS00436">
    <property type="entry name" value="PEROXIDASE_2"/>
    <property type="match status" value="1"/>
</dbReference>
<dbReference type="PANTHER" id="PTHR31388:SF126">
    <property type="entry name" value="PEROXIDASE"/>
    <property type="match status" value="1"/>
</dbReference>
<evidence type="ECO:0000256" key="3">
    <source>
        <dbReference type="ARBA" id="ARBA00004613"/>
    </source>
</evidence>
<evidence type="ECO:0000256" key="13">
    <source>
        <dbReference type="ARBA" id="ARBA00023157"/>
    </source>
</evidence>
<feature type="binding site" evidence="17">
    <location>
        <position position="240"/>
    </location>
    <ligand>
        <name>Ca(2+)</name>
        <dbReference type="ChEBI" id="CHEBI:29108"/>
        <label>2</label>
    </ligand>
</feature>
<evidence type="ECO:0000256" key="19">
    <source>
        <dbReference type="PIRSR" id="PIRSR600823-5"/>
    </source>
</evidence>
<keyword evidence="11 20" id="KW-0560">Oxidoreductase</keyword>
<dbReference type="InterPro" id="IPR019794">
    <property type="entry name" value="Peroxidases_AS"/>
</dbReference>
<feature type="binding site" evidence="17">
    <location>
        <position position="74"/>
    </location>
    <ligand>
        <name>Ca(2+)</name>
        <dbReference type="ChEBI" id="CHEBI:29108"/>
        <label>1</label>
    </ligand>
</feature>
<evidence type="ECO:0000256" key="17">
    <source>
        <dbReference type="PIRSR" id="PIRSR600823-3"/>
    </source>
</evidence>
<feature type="signal peptide" evidence="20">
    <location>
        <begin position="1"/>
        <end position="20"/>
    </location>
</feature>
<comment type="function">
    <text evidence="2">Removal of H(2)O(2), oxidation of toxic reductants, biosynthesis and degradation of lignin, suberization, auxin catabolism, response to environmental stresses such as wounding, pathogen attack and oxidative stress. These functions might be dependent on each isozyme/isoform in each plant tissue.</text>
</comment>
<dbReference type="PRINTS" id="PR00458">
    <property type="entry name" value="PEROXIDASE"/>
</dbReference>
<feature type="binding site" description="axial binding residue" evidence="17">
    <location>
        <position position="195"/>
    </location>
    <ligand>
        <name>heme b</name>
        <dbReference type="ChEBI" id="CHEBI:60344"/>
    </ligand>
    <ligandPart>
        <name>Fe</name>
        <dbReference type="ChEBI" id="CHEBI:18248"/>
    </ligandPart>
</feature>
<dbReference type="EC" id="1.11.1.7" evidence="5 20"/>
<comment type="cofactor">
    <cofactor evidence="17 20">
        <name>Ca(2+)</name>
        <dbReference type="ChEBI" id="CHEBI:29108"/>
    </cofactor>
    <text evidence="17 20">Binds 2 calcium ions per subunit.</text>
</comment>
<evidence type="ECO:0000256" key="6">
    <source>
        <dbReference type="ARBA" id="ARBA00022559"/>
    </source>
</evidence>
<dbReference type="InterPro" id="IPR010255">
    <property type="entry name" value="Haem_peroxidase_sf"/>
</dbReference>
<keyword evidence="20" id="KW-0376">Hydrogen peroxide</keyword>
<dbReference type="GO" id="GO:0005576">
    <property type="term" value="C:extracellular region"/>
    <property type="evidence" value="ECO:0007669"/>
    <property type="project" value="UniProtKB-SubCell"/>
</dbReference>
<dbReference type="InterPro" id="IPR002016">
    <property type="entry name" value="Haem_peroxidase"/>
</dbReference>
<evidence type="ECO:0000256" key="8">
    <source>
        <dbReference type="ARBA" id="ARBA00022723"/>
    </source>
</evidence>
<feature type="disulfide bond" evidence="19">
    <location>
        <begin position="124"/>
        <end position="316"/>
    </location>
</feature>
<proteinExistence type="inferred from homology"/>
<gene>
    <name evidence="22" type="ORF">LIER_07731</name>
</gene>
<evidence type="ECO:0000256" key="18">
    <source>
        <dbReference type="PIRSR" id="PIRSR600823-4"/>
    </source>
</evidence>
<dbReference type="GO" id="GO:0006979">
    <property type="term" value="P:response to oxidative stress"/>
    <property type="evidence" value="ECO:0007669"/>
    <property type="project" value="UniProtKB-UniRule"/>
</dbReference>
<feature type="binding site" evidence="16">
    <location>
        <position position="165"/>
    </location>
    <ligand>
        <name>substrate</name>
    </ligand>
</feature>
<protein>
    <recommendedName>
        <fullName evidence="5 20">Peroxidase</fullName>
        <ecNumber evidence="5 20">1.11.1.7</ecNumber>
    </recommendedName>
</protein>
<dbReference type="PROSITE" id="PS50873">
    <property type="entry name" value="PEROXIDASE_4"/>
    <property type="match status" value="1"/>
</dbReference>
<name>A0AAV3PBB1_LITER</name>
<dbReference type="FunFam" id="1.10.520.10:FF:000009">
    <property type="entry name" value="Peroxidase"/>
    <property type="match status" value="1"/>
</dbReference>
<feature type="binding site" evidence="17">
    <location>
        <position position="76"/>
    </location>
    <ligand>
        <name>Ca(2+)</name>
        <dbReference type="ChEBI" id="CHEBI:29108"/>
        <label>1</label>
    </ligand>
</feature>
<feature type="binding site" evidence="17">
    <location>
        <position position="72"/>
    </location>
    <ligand>
        <name>Ca(2+)</name>
        <dbReference type="ChEBI" id="CHEBI:29108"/>
        <label>1</label>
    </ligand>
</feature>
<comment type="caution">
    <text evidence="22">The sequence shown here is derived from an EMBL/GenBank/DDBJ whole genome shotgun (WGS) entry which is preliminary data.</text>
</comment>
<evidence type="ECO:0000256" key="16">
    <source>
        <dbReference type="PIRSR" id="PIRSR600823-2"/>
    </source>
</evidence>
<dbReference type="Pfam" id="PF00141">
    <property type="entry name" value="peroxidase"/>
    <property type="match status" value="1"/>
</dbReference>
<dbReference type="CDD" id="cd00693">
    <property type="entry name" value="secretory_peroxidase"/>
    <property type="match status" value="1"/>
</dbReference>
<feature type="domain" description="Plant heme peroxidase family profile" evidence="21">
    <location>
        <begin position="27"/>
        <end position="320"/>
    </location>
</feature>
<dbReference type="Gene3D" id="1.10.420.10">
    <property type="entry name" value="Peroxidase, domain 2"/>
    <property type="match status" value="1"/>
</dbReference>
<keyword evidence="20" id="KW-0964">Secreted</keyword>
<keyword evidence="10 17" id="KW-0106">Calcium</keyword>
<evidence type="ECO:0000256" key="5">
    <source>
        <dbReference type="ARBA" id="ARBA00012313"/>
    </source>
</evidence>
<feature type="binding site" evidence="17">
    <location>
        <position position="90"/>
    </location>
    <ligand>
        <name>Ca(2+)</name>
        <dbReference type="ChEBI" id="CHEBI:29108"/>
        <label>1</label>
    </ligand>
</feature>
<dbReference type="GO" id="GO:0042744">
    <property type="term" value="P:hydrogen peroxide catabolic process"/>
    <property type="evidence" value="ECO:0007669"/>
    <property type="project" value="UniProtKB-KW"/>
</dbReference>